<dbReference type="PANTHER" id="PTHR24216:SF65">
    <property type="entry name" value="PAXILLIN-LIKE PROTEIN 1"/>
    <property type="match status" value="1"/>
</dbReference>
<feature type="compositionally biased region" description="Low complexity" evidence="1">
    <location>
        <begin position="603"/>
        <end position="612"/>
    </location>
</feature>
<dbReference type="InterPro" id="IPR001202">
    <property type="entry name" value="WW_dom"/>
</dbReference>
<feature type="compositionally biased region" description="Polar residues" evidence="1">
    <location>
        <begin position="633"/>
        <end position="642"/>
    </location>
</feature>
<feature type="compositionally biased region" description="Basic and acidic residues" evidence="1">
    <location>
        <begin position="546"/>
        <end position="558"/>
    </location>
</feature>
<feature type="domain" description="WW" evidence="2">
    <location>
        <begin position="741"/>
        <end position="774"/>
    </location>
</feature>
<dbReference type="CDD" id="cd00201">
    <property type="entry name" value="WW"/>
    <property type="match status" value="1"/>
</dbReference>
<feature type="compositionally biased region" description="Polar residues" evidence="1">
    <location>
        <begin position="120"/>
        <end position="132"/>
    </location>
</feature>
<organism evidence="3 4">
    <name type="scientific">Gracilariopsis chorda</name>
    <dbReference type="NCBI Taxonomy" id="448386"/>
    <lineage>
        <taxon>Eukaryota</taxon>
        <taxon>Rhodophyta</taxon>
        <taxon>Florideophyceae</taxon>
        <taxon>Rhodymeniophycidae</taxon>
        <taxon>Gracilariales</taxon>
        <taxon>Gracilariaceae</taxon>
        <taxon>Gracilariopsis</taxon>
    </lineage>
</organism>
<name>A0A2V3IJC4_9FLOR</name>
<feature type="region of interest" description="Disordered" evidence="1">
    <location>
        <begin position="1"/>
        <end position="35"/>
    </location>
</feature>
<reference evidence="3 4" key="1">
    <citation type="journal article" date="2018" name="Mol. Biol. Evol.">
        <title>Analysis of the draft genome of the red seaweed Gracilariopsis chorda provides insights into genome size evolution in Rhodophyta.</title>
        <authorList>
            <person name="Lee J."/>
            <person name="Yang E.C."/>
            <person name="Graf L."/>
            <person name="Yang J.H."/>
            <person name="Qiu H."/>
            <person name="Zel Zion U."/>
            <person name="Chan C.X."/>
            <person name="Stephens T.G."/>
            <person name="Weber A.P.M."/>
            <person name="Boo G.H."/>
            <person name="Boo S.M."/>
            <person name="Kim K.M."/>
            <person name="Shin Y."/>
            <person name="Jung M."/>
            <person name="Lee S.J."/>
            <person name="Yim H.S."/>
            <person name="Lee J.H."/>
            <person name="Bhattacharya D."/>
            <person name="Yoon H.S."/>
        </authorList>
    </citation>
    <scope>NUCLEOTIDE SEQUENCE [LARGE SCALE GENOMIC DNA]</scope>
    <source>
        <strain evidence="3 4">SKKU-2015</strain>
        <tissue evidence="3">Whole body</tissue>
    </source>
</reference>
<feature type="compositionally biased region" description="Pro residues" evidence="1">
    <location>
        <begin position="1"/>
        <end position="28"/>
    </location>
</feature>
<dbReference type="EMBL" id="NBIV01000174">
    <property type="protein sequence ID" value="PXF42172.1"/>
    <property type="molecule type" value="Genomic_DNA"/>
</dbReference>
<feature type="compositionally biased region" description="Polar residues" evidence="1">
    <location>
        <begin position="416"/>
        <end position="426"/>
    </location>
</feature>
<dbReference type="Pfam" id="PF00397">
    <property type="entry name" value="WW"/>
    <property type="match status" value="1"/>
</dbReference>
<evidence type="ECO:0000313" key="3">
    <source>
        <dbReference type="EMBL" id="PXF42172.1"/>
    </source>
</evidence>
<feature type="compositionally biased region" description="Polar residues" evidence="1">
    <location>
        <begin position="468"/>
        <end position="477"/>
    </location>
</feature>
<dbReference type="OrthoDB" id="423283at2759"/>
<dbReference type="SMART" id="SM00456">
    <property type="entry name" value="WW"/>
    <property type="match status" value="1"/>
</dbReference>
<keyword evidence="4" id="KW-1185">Reference proteome</keyword>
<comment type="caution">
    <text evidence="3">The sequence shown here is derived from an EMBL/GenBank/DDBJ whole genome shotgun (WGS) entry which is preliminary data.</text>
</comment>
<evidence type="ECO:0000313" key="4">
    <source>
        <dbReference type="Proteomes" id="UP000247409"/>
    </source>
</evidence>
<protein>
    <submittedName>
        <fullName evidence="3">NEDD4-like E3 ubiquitin-protein ligase WWP1</fullName>
    </submittedName>
</protein>
<feature type="region of interest" description="Disordered" evidence="1">
    <location>
        <begin position="499"/>
        <end position="671"/>
    </location>
</feature>
<feature type="compositionally biased region" description="Pro residues" evidence="1">
    <location>
        <begin position="432"/>
        <end position="442"/>
    </location>
</feature>
<sequence>MAHVAEPPPPIPPAPAPAPAPAQSPNPRPRVKKKVRMQVIPDEEPTKPVDTFHVSISNVHAVLRIAESRPVILKFAFDNYWHAETDVFTKDSVQPQWNFNTDTIRGFDGRKPAAADGTAPHQQSAPTNPVQPSTSFVYETQFGYKLHRKYLIVTLCERSPYQDVEWGTGVIPLDSIARGCESVDMSIVAKDGLTYYGNVYCNITMTNVQRVRAHLTDLKLSEYPEVFSYDVKLIYLEFGTRAFENGFCRCTERRSDAEPRFSAQPALQYDTTLRDMLVTSTPNAPAIMIFFSVHRQVARNRTEEIGVGALPIRMLFSKIRDGWMNLPTKFRVPLANYRGIIRGKVLLRNIPQFSQLPGSDLTNVDGVIMPVHVDLQSRKLLPWIKLPKSTEKRRQMATENQATQLPYGVNHHHLTPSVSDKSVQSETTREPSVPPTSQPQPAQPQQQLQAPPDQPRDPHSTEYDGGSEPSSNTTSPRLQRRPFPAMDTFVLRDNLKKRAAVPRTQQIEPPQHDTGAHGSPSTVQRSSWAVSDSGDDSTSTISKLRSKVDPRASSHVEQIKLFAALREASRDNEGESCEELSKLRISDSPGRSKPRQHSDESSSSRVPTSRASDGTCDGRESPPDMQARRNKSGKSFGSSCTTEGGVEVGSTVLSDDGYLTGSRTNPQDANQKLTRCAPGEEQYDYEEEDIRETCETSPDTSLPGLDLAEGAYDDDEDEWQAIHDPGSSRYYFAHRYTQESLWLPPGWERMVDEDGKQYFVDHASRSTQWRFPATEARSYRESVYAD</sequence>
<dbReference type="Proteomes" id="UP000247409">
    <property type="component" value="Unassembled WGS sequence"/>
</dbReference>
<evidence type="ECO:0000259" key="2">
    <source>
        <dbReference type="PROSITE" id="PS50020"/>
    </source>
</evidence>
<feature type="compositionally biased region" description="Polar residues" evidence="1">
    <location>
        <begin position="519"/>
        <end position="530"/>
    </location>
</feature>
<evidence type="ECO:0000256" key="1">
    <source>
        <dbReference type="SAM" id="MobiDB-lite"/>
    </source>
</evidence>
<gene>
    <name evidence="3" type="ORF">BWQ96_08092</name>
</gene>
<dbReference type="AlphaFoldDB" id="A0A2V3IJC4"/>
<dbReference type="PANTHER" id="PTHR24216">
    <property type="entry name" value="PAXILLIN-RELATED"/>
    <property type="match status" value="1"/>
</dbReference>
<dbReference type="SUPFAM" id="SSF51045">
    <property type="entry name" value="WW domain"/>
    <property type="match status" value="1"/>
</dbReference>
<feature type="compositionally biased region" description="Basic and acidic residues" evidence="1">
    <location>
        <begin position="567"/>
        <end position="585"/>
    </location>
</feature>
<proteinExistence type="predicted"/>
<dbReference type="STRING" id="448386.A0A2V3IJC4"/>
<dbReference type="InterPro" id="IPR036020">
    <property type="entry name" value="WW_dom_sf"/>
</dbReference>
<feature type="region of interest" description="Disordered" evidence="1">
    <location>
        <begin position="392"/>
        <end position="484"/>
    </location>
</feature>
<dbReference type="PROSITE" id="PS50020">
    <property type="entry name" value="WW_DOMAIN_2"/>
    <property type="match status" value="1"/>
</dbReference>
<feature type="region of interest" description="Disordered" evidence="1">
    <location>
        <begin position="106"/>
        <end position="132"/>
    </location>
</feature>
<dbReference type="Gene3D" id="2.20.70.10">
    <property type="match status" value="1"/>
</dbReference>
<feature type="compositionally biased region" description="Polar residues" evidence="1">
    <location>
        <begin position="661"/>
        <end position="671"/>
    </location>
</feature>
<accession>A0A2V3IJC4</accession>